<comment type="catalytic activity">
    <reaction evidence="1">
        <text>1-(2-carboxyphenylamino)-1-deoxy-D-ribulose 5-phosphate + H(+) = (1S,2R)-1-C-(indol-3-yl)glycerol 3-phosphate + CO2 + H2O</text>
        <dbReference type="Rhea" id="RHEA:23476"/>
        <dbReference type="ChEBI" id="CHEBI:15377"/>
        <dbReference type="ChEBI" id="CHEBI:15378"/>
        <dbReference type="ChEBI" id="CHEBI:16526"/>
        <dbReference type="ChEBI" id="CHEBI:58613"/>
        <dbReference type="ChEBI" id="CHEBI:58866"/>
        <dbReference type="EC" id="4.1.1.48"/>
    </reaction>
</comment>
<dbReference type="Gene3D" id="3.20.20.70">
    <property type="entry name" value="Aldolase class I"/>
    <property type="match status" value="1"/>
</dbReference>
<evidence type="ECO:0000256" key="8">
    <source>
        <dbReference type="ARBA" id="ARBA00023141"/>
    </source>
</evidence>
<dbReference type="EMBL" id="CP007032">
    <property type="protein sequence ID" value="AHF07952.1"/>
    <property type="molecule type" value="Genomic_DNA"/>
</dbReference>
<organism evidence="11 12">
    <name type="scientific">Desulfitobacterium metallireducens DSM 15288</name>
    <dbReference type="NCBI Taxonomy" id="871968"/>
    <lineage>
        <taxon>Bacteria</taxon>
        <taxon>Bacillati</taxon>
        <taxon>Bacillota</taxon>
        <taxon>Clostridia</taxon>
        <taxon>Eubacteriales</taxon>
        <taxon>Desulfitobacteriaceae</taxon>
        <taxon>Desulfitobacterium</taxon>
    </lineage>
</organism>
<dbReference type="PANTHER" id="PTHR22854">
    <property type="entry name" value="TRYPTOPHAN BIOSYNTHESIS PROTEIN"/>
    <property type="match status" value="1"/>
</dbReference>
<dbReference type="AlphaFoldDB" id="W0EB05"/>
<keyword evidence="7" id="KW-0822">Tryptophan biosynthesis</keyword>
<dbReference type="EC" id="4.1.1.48" evidence="4"/>
<keyword evidence="9" id="KW-0456">Lyase</keyword>
<dbReference type="RefSeq" id="WP_006715795.1">
    <property type="nucleotide sequence ID" value="NZ_CP007032.1"/>
</dbReference>
<feature type="domain" description="Indole-3-glycerol phosphate synthase" evidence="10">
    <location>
        <begin position="4"/>
        <end position="265"/>
    </location>
</feature>
<evidence type="ECO:0000256" key="3">
    <source>
        <dbReference type="ARBA" id="ARBA00008737"/>
    </source>
</evidence>
<dbReference type="InterPro" id="IPR013785">
    <property type="entry name" value="Aldolase_TIM"/>
</dbReference>
<dbReference type="PROSITE" id="PS00614">
    <property type="entry name" value="IGPS"/>
    <property type="match status" value="1"/>
</dbReference>
<gene>
    <name evidence="11" type="ORF">DESME_13625</name>
</gene>
<evidence type="ECO:0000256" key="4">
    <source>
        <dbReference type="ARBA" id="ARBA00012362"/>
    </source>
</evidence>
<dbReference type="eggNOG" id="COG0134">
    <property type="taxonomic scope" value="Bacteria"/>
</dbReference>
<dbReference type="STRING" id="871968.DESME_13625"/>
<dbReference type="Proteomes" id="UP000010847">
    <property type="component" value="Chromosome"/>
</dbReference>
<evidence type="ECO:0000313" key="12">
    <source>
        <dbReference type="Proteomes" id="UP000010847"/>
    </source>
</evidence>
<dbReference type="CDD" id="cd00331">
    <property type="entry name" value="IGPS"/>
    <property type="match status" value="1"/>
</dbReference>
<dbReference type="Pfam" id="PF00218">
    <property type="entry name" value="IGPS"/>
    <property type="match status" value="1"/>
</dbReference>
<dbReference type="HOGENOM" id="CLU_034247_2_0_9"/>
<protein>
    <recommendedName>
        <fullName evidence="4">indole-3-glycerol-phosphate synthase</fullName>
        <ecNumber evidence="4">4.1.1.48</ecNumber>
    </recommendedName>
</protein>
<evidence type="ECO:0000256" key="7">
    <source>
        <dbReference type="ARBA" id="ARBA00022822"/>
    </source>
</evidence>
<dbReference type="PANTHER" id="PTHR22854:SF2">
    <property type="entry name" value="INDOLE-3-GLYCEROL-PHOSPHATE SYNTHASE"/>
    <property type="match status" value="1"/>
</dbReference>
<dbReference type="OrthoDB" id="9804217at2"/>
<evidence type="ECO:0000259" key="10">
    <source>
        <dbReference type="Pfam" id="PF00218"/>
    </source>
</evidence>
<keyword evidence="6" id="KW-0210">Decarboxylase</keyword>
<evidence type="ECO:0000313" key="11">
    <source>
        <dbReference type="EMBL" id="AHF07952.1"/>
    </source>
</evidence>
<comment type="pathway">
    <text evidence="2">Amino-acid biosynthesis; L-tryptophan biosynthesis; L-tryptophan from chorismate: step 4/5.</text>
</comment>
<dbReference type="GO" id="GO:0000162">
    <property type="term" value="P:L-tryptophan biosynthetic process"/>
    <property type="evidence" value="ECO:0007669"/>
    <property type="project" value="UniProtKB-UniPathway"/>
</dbReference>
<dbReference type="GO" id="GO:0004425">
    <property type="term" value="F:indole-3-glycerol-phosphate synthase activity"/>
    <property type="evidence" value="ECO:0007669"/>
    <property type="project" value="UniProtKB-EC"/>
</dbReference>
<evidence type="ECO:0000256" key="2">
    <source>
        <dbReference type="ARBA" id="ARBA00004696"/>
    </source>
</evidence>
<proteinExistence type="inferred from homology"/>
<keyword evidence="8" id="KW-0057">Aromatic amino acid biosynthesis</keyword>
<dbReference type="GO" id="GO:0004640">
    <property type="term" value="F:phosphoribosylanthranilate isomerase activity"/>
    <property type="evidence" value="ECO:0007669"/>
    <property type="project" value="TreeGrafter"/>
</dbReference>
<dbReference type="UniPathway" id="UPA00035">
    <property type="reaction ID" value="UER00043"/>
</dbReference>
<dbReference type="InterPro" id="IPR013798">
    <property type="entry name" value="Indole-3-glycerol_P_synth_dom"/>
</dbReference>
<dbReference type="NCBIfam" id="NF001377">
    <property type="entry name" value="PRK00278.2-4"/>
    <property type="match status" value="1"/>
</dbReference>
<keyword evidence="12" id="KW-1185">Reference proteome</keyword>
<dbReference type="KEGG" id="dmt:DESME_13625"/>
<evidence type="ECO:0000256" key="5">
    <source>
        <dbReference type="ARBA" id="ARBA00022605"/>
    </source>
</evidence>
<evidence type="ECO:0000256" key="1">
    <source>
        <dbReference type="ARBA" id="ARBA00001633"/>
    </source>
</evidence>
<dbReference type="InterPro" id="IPR011060">
    <property type="entry name" value="RibuloseP-bd_barrel"/>
</dbReference>
<keyword evidence="5" id="KW-0028">Amino-acid biosynthesis</keyword>
<evidence type="ECO:0000256" key="6">
    <source>
        <dbReference type="ARBA" id="ARBA00022793"/>
    </source>
</evidence>
<name>W0EB05_9FIRM</name>
<dbReference type="InterPro" id="IPR045186">
    <property type="entry name" value="Indole-3-glycerol_P_synth"/>
</dbReference>
<comment type="similarity">
    <text evidence="3">Belongs to the TrpC family.</text>
</comment>
<dbReference type="SUPFAM" id="SSF51366">
    <property type="entry name" value="Ribulose-phoshate binding barrel"/>
    <property type="match status" value="1"/>
</dbReference>
<reference evidence="11 12" key="1">
    <citation type="submission" date="2013-12" db="EMBL/GenBank/DDBJ databases">
        <authorList>
            <consortium name="DOE Joint Genome Institute"/>
            <person name="Smidt H."/>
            <person name="Huntemann M."/>
            <person name="Han J."/>
            <person name="Chen A."/>
            <person name="Kyrpides N."/>
            <person name="Mavromatis K."/>
            <person name="Markowitz V."/>
            <person name="Palaniappan K."/>
            <person name="Ivanova N."/>
            <person name="Schaumberg A."/>
            <person name="Pati A."/>
            <person name="Liolios K."/>
            <person name="Nordberg H.P."/>
            <person name="Cantor M.N."/>
            <person name="Hua S.X."/>
            <person name="Woyke T."/>
        </authorList>
    </citation>
    <scope>NUCLEOTIDE SEQUENCE [LARGE SCALE GENOMIC DNA]</scope>
    <source>
        <strain evidence="12">DSM 15288</strain>
    </source>
</reference>
<evidence type="ECO:0000256" key="9">
    <source>
        <dbReference type="ARBA" id="ARBA00023239"/>
    </source>
</evidence>
<dbReference type="InterPro" id="IPR001468">
    <property type="entry name" value="Indole-3-GlycerolPSynthase_CS"/>
</dbReference>
<dbReference type="FunFam" id="3.20.20.70:FF:000024">
    <property type="entry name" value="Indole-3-glycerol phosphate synthase"/>
    <property type="match status" value="1"/>
</dbReference>
<sequence length="286" mass="31846">MNILEKILVEKSKRLDQLQEAVPFSRLVTQYEDAQTKSKKENDSSKTGFDKPIFTQNTFQVIAEIKRASPSKGKIPWALSLEDLLKQYESGGASLISVLTEEDFFLGSNTLFQTVRQLTLLPLLRKDFIFTKYQVYESALLGANVILLITSILDQQKLHALIILAEQLGLIPLVECRDEEEIAKALAAGATLLGINNRDLRTFEINLNRTAELSQLIPKDCFLVSESGILEPKDAALVSHFGADAILVGESCVRSNHPGEHIRALLEAGQEQKLLSSAKTKRRDIL</sequence>
<accession>W0EB05</accession>